<sequence>MTDTDELVRRNGDFVAAEFRTRPGLTINPTGNMMVVGCVDPRVDPTRILGLGLGEAAVIRNVGGRITPATLRTMNMLGKVGAANPDGKVSGDWNLVLLHHTDCGMTDLASFPELLAEYFEIPESELAAKSVSDPYGSVRVDTDLIRQEIRRPDFLVSGLVYDVSTGTVEIAVPPTPVPADRLPD</sequence>
<evidence type="ECO:0000313" key="9">
    <source>
        <dbReference type="Proteomes" id="UP000326179"/>
    </source>
</evidence>
<evidence type="ECO:0000256" key="5">
    <source>
        <dbReference type="ARBA" id="ARBA00024993"/>
    </source>
</evidence>
<gene>
    <name evidence="8" type="ORF">GFH48_06785</name>
</gene>
<dbReference type="Gene3D" id="3.40.1050.10">
    <property type="entry name" value="Carbonic anhydrase"/>
    <property type="match status" value="1"/>
</dbReference>
<proteinExistence type="inferred from homology"/>
<comment type="similarity">
    <text evidence="1">Belongs to the beta-class carbonic anhydrase family.</text>
</comment>
<dbReference type="RefSeq" id="WP_153287372.1">
    <property type="nucleotide sequence ID" value="NZ_CP045643.1"/>
</dbReference>
<keyword evidence="3 7" id="KW-0479">Metal-binding</keyword>
<dbReference type="PANTHER" id="PTHR43175:SF3">
    <property type="entry name" value="CARBON DISULFIDE HYDROLASE"/>
    <property type="match status" value="1"/>
</dbReference>
<evidence type="ECO:0000256" key="7">
    <source>
        <dbReference type="PIRSR" id="PIRSR601765-1"/>
    </source>
</evidence>
<comment type="cofactor">
    <cofactor evidence="7">
        <name>Zn(2+)</name>
        <dbReference type="ChEBI" id="CHEBI:29105"/>
    </cofactor>
    <text evidence="7">Binds 1 zinc ion per subunit.</text>
</comment>
<comment type="function">
    <text evidence="5">Catalyzes the reversible hydration of carbon dioxide to form bicarbonate.</text>
</comment>
<comment type="catalytic activity">
    <reaction evidence="6">
        <text>hydrogencarbonate + H(+) = CO2 + H2O</text>
        <dbReference type="Rhea" id="RHEA:10748"/>
        <dbReference type="ChEBI" id="CHEBI:15377"/>
        <dbReference type="ChEBI" id="CHEBI:15378"/>
        <dbReference type="ChEBI" id="CHEBI:16526"/>
        <dbReference type="ChEBI" id="CHEBI:17544"/>
        <dbReference type="EC" id="4.2.1.1"/>
    </reaction>
</comment>
<evidence type="ECO:0000256" key="1">
    <source>
        <dbReference type="ARBA" id="ARBA00006217"/>
    </source>
</evidence>
<accession>A0A5Q0L8F4</accession>
<feature type="binding site" evidence="7">
    <location>
        <position position="103"/>
    </location>
    <ligand>
        <name>Zn(2+)</name>
        <dbReference type="ChEBI" id="CHEBI:29105"/>
    </ligand>
</feature>
<dbReference type="GO" id="GO:0004089">
    <property type="term" value="F:carbonate dehydratase activity"/>
    <property type="evidence" value="ECO:0007669"/>
    <property type="project" value="UniProtKB-EC"/>
</dbReference>
<dbReference type="InterPro" id="IPR001765">
    <property type="entry name" value="Carbonic_anhydrase"/>
</dbReference>
<dbReference type="SMART" id="SM00947">
    <property type="entry name" value="Pro_CA"/>
    <property type="match status" value="1"/>
</dbReference>
<dbReference type="InterPro" id="IPR036874">
    <property type="entry name" value="Carbonic_anhydrase_sf"/>
</dbReference>
<dbReference type="EMBL" id="CP045643">
    <property type="protein sequence ID" value="QFZ73006.1"/>
    <property type="molecule type" value="Genomic_DNA"/>
</dbReference>
<evidence type="ECO:0000256" key="6">
    <source>
        <dbReference type="ARBA" id="ARBA00048348"/>
    </source>
</evidence>
<dbReference type="Pfam" id="PF00484">
    <property type="entry name" value="Pro_CA"/>
    <property type="match status" value="1"/>
</dbReference>
<keyword evidence="4 7" id="KW-0862">Zinc</keyword>
<dbReference type="SUPFAM" id="SSF53056">
    <property type="entry name" value="beta-carbonic anhydrase, cab"/>
    <property type="match status" value="1"/>
</dbReference>
<feature type="binding site" evidence="7">
    <location>
        <position position="40"/>
    </location>
    <ligand>
        <name>Zn(2+)</name>
        <dbReference type="ChEBI" id="CHEBI:29105"/>
    </ligand>
</feature>
<evidence type="ECO:0000256" key="3">
    <source>
        <dbReference type="ARBA" id="ARBA00022723"/>
    </source>
</evidence>
<evidence type="ECO:0000313" key="8">
    <source>
        <dbReference type="EMBL" id="QFZ73006.1"/>
    </source>
</evidence>
<protein>
    <recommendedName>
        <fullName evidence="2">carbonic anhydrase</fullName>
        <ecNumber evidence="2">4.2.1.1</ecNumber>
    </recommendedName>
</protein>
<reference evidence="8 9" key="1">
    <citation type="submission" date="2019-10" db="EMBL/GenBank/DDBJ databases">
        <title>A novel species.</title>
        <authorList>
            <person name="Gao J."/>
        </authorList>
    </citation>
    <scope>NUCLEOTIDE SEQUENCE [LARGE SCALE GENOMIC DNA]</scope>
    <source>
        <strain evidence="8 9">QMT-28</strain>
    </source>
</reference>
<name>A0A5Q0L8F4_9ACTN</name>
<dbReference type="GO" id="GO:0008270">
    <property type="term" value="F:zinc ion binding"/>
    <property type="evidence" value="ECO:0007669"/>
    <property type="project" value="InterPro"/>
</dbReference>
<feature type="binding site" evidence="7">
    <location>
        <position position="38"/>
    </location>
    <ligand>
        <name>Zn(2+)</name>
        <dbReference type="ChEBI" id="CHEBI:29105"/>
    </ligand>
</feature>
<evidence type="ECO:0000256" key="4">
    <source>
        <dbReference type="ARBA" id="ARBA00022833"/>
    </source>
</evidence>
<evidence type="ECO:0000256" key="2">
    <source>
        <dbReference type="ARBA" id="ARBA00012925"/>
    </source>
</evidence>
<feature type="binding site" evidence="7">
    <location>
        <position position="100"/>
    </location>
    <ligand>
        <name>Zn(2+)</name>
        <dbReference type="ChEBI" id="CHEBI:29105"/>
    </ligand>
</feature>
<dbReference type="EC" id="4.2.1.1" evidence="2"/>
<dbReference type="Proteomes" id="UP000326179">
    <property type="component" value="Chromosome"/>
</dbReference>
<dbReference type="KEGG" id="sfy:GFH48_06785"/>
<organism evidence="8 9">
    <name type="scientific">Streptomyces fagopyri</name>
    <dbReference type="NCBI Taxonomy" id="2662397"/>
    <lineage>
        <taxon>Bacteria</taxon>
        <taxon>Bacillati</taxon>
        <taxon>Actinomycetota</taxon>
        <taxon>Actinomycetes</taxon>
        <taxon>Kitasatosporales</taxon>
        <taxon>Streptomycetaceae</taxon>
        <taxon>Streptomyces</taxon>
    </lineage>
</organism>
<dbReference type="AlphaFoldDB" id="A0A5Q0L8F4"/>
<dbReference type="PANTHER" id="PTHR43175">
    <property type="entry name" value="CARBONIC ANHYDRASE"/>
    <property type="match status" value="1"/>
</dbReference>
<keyword evidence="9" id="KW-1185">Reference proteome</keyword>